<protein>
    <submittedName>
        <fullName evidence="5">Tetratricopeptide repeat protein</fullName>
    </submittedName>
</protein>
<dbReference type="Gene3D" id="1.25.40.10">
    <property type="entry name" value="Tetratricopeptide repeat domain"/>
    <property type="match status" value="1"/>
</dbReference>
<organism evidence="5 6">
    <name type="scientific">Candidatus Methanocrinis natronophilus</name>
    <dbReference type="NCBI Taxonomy" id="3033396"/>
    <lineage>
        <taxon>Archaea</taxon>
        <taxon>Methanobacteriati</taxon>
        <taxon>Methanobacteriota</taxon>
        <taxon>Stenosarchaea group</taxon>
        <taxon>Methanomicrobia</taxon>
        <taxon>Methanotrichales</taxon>
        <taxon>Methanotrichaceae</taxon>
        <taxon>Methanocrinis</taxon>
    </lineage>
</organism>
<feature type="repeat" description="TPR" evidence="3">
    <location>
        <begin position="105"/>
        <end position="138"/>
    </location>
</feature>
<dbReference type="PANTHER" id="PTHR44943">
    <property type="entry name" value="CELLULOSE SYNTHASE OPERON PROTEIN C"/>
    <property type="match status" value="1"/>
</dbReference>
<dbReference type="SMART" id="SM00028">
    <property type="entry name" value="TPR"/>
    <property type="match status" value="4"/>
</dbReference>
<keyword evidence="6" id="KW-1185">Reference proteome</keyword>
<dbReference type="PANTHER" id="PTHR44943:SF8">
    <property type="entry name" value="TPR REPEAT-CONTAINING PROTEIN MJ0263"/>
    <property type="match status" value="1"/>
</dbReference>
<reference evidence="5 6" key="1">
    <citation type="submission" date="2023-03" db="EMBL/GenBank/DDBJ databases">
        <title>WGS of Methanotrichaceae archaeon Mx.</title>
        <authorList>
            <person name="Sorokin D.Y."/>
            <person name="Merkel A.Y."/>
        </authorList>
    </citation>
    <scope>NUCLEOTIDE SEQUENCE [LARGE SCALE GENOMIC DNA]</scope>
    <source>
        <strain evidence="5 6">Mx</strain>
    </source>
</reference>
<dbReference type="EMBL" id="JARFPK010000094">
    <property type="protein sequence ID" value="MDF0591947.1"/>
    <property type="molecule type" value="Genomic_DNA"/>
</dbReference>
<dbReference type="Pfam" id="PF13432">
    <property type="entry name" value="TPR_16"/>
    <property type="match status" value="1"/>
</dbReference>
<proteinExistence type="predicted"/>
<dbReference type="InterPro" id="IPR019734">
    <property type="entry name" value="TPR_rpt"/>
</dbReference>
<dbReference type="InterPro" id="IPR051685">
    <property type="entry name" value="Ycf3/AcsC/BcsC/TPR_MFPF"/>
</dbReference>
<keyword evidence="4" id="KW-0472">Membrane</keyword>
<evidence type="ECO:0000256" key="1">
    <source>
        <dbReference type="ARBA" id="ARBA00022737"/>
    </source>
</evidence>
<dbReference type="PROSITE" id="PS50005">
    <property type="entry name" value="TPR"/>
    <property type="match status" value="1"/>
</dbReference>
<keyword evidence="1" id="KW-0677">Repeat</keyword>
<keyword evidence="4" id="KW-1133">Transmembrane helix</keyword>
<feature type="transmembrane region" description="Helical" evidence="4">
    <location>
        <begin position="200"/>
        <end position="218"/>
    </location>
</feature>
<dbReference type="SUPFAM" id="SSF48452">
    <property type="entry name" value="TPR-like"/>
    <property type="match status" value="1"/>
</dbReference>
<evidence type="ECO:0000313" key="6">
    <source>
        <dbReference type="Proteomes" id="UP001220010"/>
    </source>
</evidence>
<dbReference type="RefSeq" id="WP_316967663.1">
    <property type="nucleotide sequence ID" value="NZ_JARFPK010000094.1"/>
</dbReference>
<name>A0ABT5XBB9_9EURY</name>
<evidence type="ECO:0000256" key="4">
    <source>
        <dbReference type="SAM" id="Phobius"/>
    </source>
</evidence>
<sequence length="232" mass="25268">MDGSCCRRILLWTDPAVDGSRREGGGRGTDGRPPRPFPPWCNMALVLYEMNRSAEAQDCLSVAEELGGDDRALWNSMGVIMAGMGRHQEASESFSKAIRADWYYPLAWNNRGVSLARLGEVEEALTSFRRAVVLRENFPEAWYNLGLVFGELGDPKLSREAFKNAEDLGYKPAGGGYVLAKEEGFMGKTSILMLAAESRGIPGFGGVLGLFCVLAAIWRRGRGRDGGGVGLL</sequence>
<evidence type="ECO:0000256" key="3">
    <source>
        <dbReference type="PROSITE-ProRule" id="PRU00339"/>
    </source>
</evidence>
<keyword evidence="2 3" id="KW-0802">TPR repeat</keyword>
<comment type="caution">
    <text evidence="5">The sequence shown here is derived from an EMBL/GenBank/DDBJ whole genome shotgun (WGS) entry which is preliminary data.</text>
</comment>
<keyword evidence="4" id="KW-0812">Transmembrane</keyword>
<dbReference type="InterPro" id="IPR011990">
    <property type="entry name" value="TPR-like_helical_dom_sf"/>
</dbReference>
<accession>A0ABT5XBB9</accession>
<dbReference type="Proteomes" id="UP001220010">
    <property type="component" value="Unassembled WGS sequence"/>
</dbReference>
<evidence type="ECO:0000313" key="5">
    <source>
        <dbReference type="EMBL" id="MDF0591947.1"/>
    </source>
</evidence>
<gene>
    <name evidence="5" type="ORF">P0O15_12340</name>
</gene>
<dbReference type="Pfam" id="PF13414">
    <property type="entry name" value="TPR_11"/>
    <property type="match status" value="1"/>
</dbReference>
<evidence type="ECO:0000256" key="2">
    <source>
        <dbReference type="ARBA" id="ARBA00022803"/>
    </source>
</evidence>